<comment type="caution">
    <text evidence="7">The sequence shown here is derived from an EMBL/GenBank/DDBJ whole genome shotgun (WGS) entry which is preliminary data.</text>
</comment>
<feature type="domain" description="Calcineurin-like phosphoesterase" evidence="6">
    <location>
        <begin position="3"/>
        <end position="141"/>
    </location>
</feature>
<dbReference type="PANTHER" id="PTHR40942">
    <property type="match status" value="1"/>
</dbReference>
<dbReference type="Pfam" id="PF00149">
    <property type="entry name" value="Metallophos"/>
    <property type="match status" value="1"/>
</dbReference>
<evidence type="ECO:0000256" key="3">
    <source>
        <dbReference type="ARBA" id="ARBA00022801"/>
    </source>
</evidence>
<dbReference type="InterPro" id="IPR004617">
    <property type="entry name" value="ApaH"/>
</dbReference>
<dbReference type="GO" id="GO:0008803">
    <property type="term" value="F:bis(5'-nucleosyl)-tetraphosphatase (symmetrical) activity"/>
    <property type="evidence" value="ECO:0007669"/>
    <property type="project" value="UniProtKB-UniRule"/>
</dbReference>
<dbReference type="NCBIfam" id="TIGR00668">
    <property type="entry name" value="apaH"/>
    <property type="match status" value="1"/>
</dbReference>
<accession>A0A6L7I5A7</accession>
<dbReference type="Proteomes" id="UP000474778">
    <property type="component" value="Unassembled WGS sequence"/>
</dbReference>
<gene>
    <name evidence="5" type="primary">apaH</name>
    <name evidence="7" type="ORF">GNT65_18045</name>
</gene>
<dbReference type="CDD" id="cd07422">
    <property type="entry name" value="MPP_ApaH"/>
    <property type="match status" value="1"/>
</dbReference>
<evidence type="ECO:0000313" key="7">
    <source>
        <dbReference type="EMBL" id="MXR70561.1"/>
    </source>
</evidence>
<sequence length="274" mass="30933">MATYFVGDIQGCFDELQALLAKVAFNPSKDELWVVGDMVARGTQSLETLRYLKGLEGSVKPVLGNHDLHLMALHAKVKRVNPKDNLGALLEAPDLNQLIDWLRLQPLARELESHAILMAHAGIPPQWDVKTALEESREVQQALAEDDYVEGLIARMYTNSISEWHPQAKGLNRLVYTINALTRMRFLHSDGRLDFDCKLPPSEGEKTGLTPWYKQPGRAMERHTLVFGHWAALMGQVDRPGLQALDTGCCWGQYLTLWHLESNQKITQNKLKKS</sequence>
<dbReference type="HAMAP" id="MF_00199">
    <property type="entry name" value="ApaH"/>
    <property type="match status" value="1"/>
</dbReference>
<proteinExistence type="inferred from homology"/>
<reference evidence="7 8" key="1">
    <citation type="submission" date="2019-12" db="EMBL/GenBank/DDBJ databases">
        <title>Shewanella insulae sp. nov., isolated from a tidal flat.</title>
        <authorList>
            <person name="Yoon J.-H."/>
        </authorList>
    </citation>
    <scope>NUCLEOTIDE SEQUENCE [LARGE SCALE GENOMIC DNA]</scope>
    <source>
        <strain evidence="7 8">JBTF-M18</strain>
    </source>
</reference>
<evidence type="ECO:0000259" key="6">
    <source>
        <dbReference type="Pfam" id="PF00149"/>
    </source>
</evidence>
<dbReference type="EC" id="3.6.1.41" evidence="5"/>
<dbReference type="NCBIfam" id="NF001204">
    <property type="entry name" value="PRK00166.1"/>
    <property type="match status" value="1"/>
</dbReference>
<comment type="catalytic activity">
    <reaction evidence="4 5">
        <text>P(1),P(4)-bis(5'-adenosyl) tetraphosphate + H2O = 2 ADP + 2 H(+)</text>
        <dbReference type="Rhea" id="RHEA:24252"/>
        <dbReference type="ChEBI" id="CHEBI:15377"/>
        <dbReference type="ChEBI" id="CHEBI:15378"/>
        <dbReference type="ChEBI" id="CHEBI:58141"/>
        <dbReference type="ChEBI" id="CHEBI:456216"/>
        <dbReference type="EC" id="3.6.1.41"/>
    </reaction>
</comment>
<keyword evidence="3 5" id="KW-0378">Hydrolase</keyword>
<protein>
    <recommendedName>
        <fullName evidence="5">Bis(5'-nucleosyl)-tetraphosphatase, symmetrical</fullName>
        <ecNumber evidence="5">3.6.1.41</ecNumber>
    </recommendedName>
    <alternativeName>
        <fullName evidence="5">Ap4A hydrolase</fullName>
    </alternativeName>
    <alternativeName>
        <fullName evidence="5">Diadenosine 5',5'''-P1,P4-tetraphosphate pyrophosphohydrolase</fullName>
    </alternativeName>
    <alternativeName>
        <fullName evidence="5">Diadenosine tetraphosphatase</fullName>
    </alternativeName>
</protein>
<dbReference type="InterPro" id="IPR004843">
    <property type="entry name" value="Calcineurin-like_PHP"/>
</dbReference>
<evidence type="ECO:0000256" key="1">
    <source>
        <dbReference type="ARBA" id="ARBA00003413"/>
    </source>
</evidence>
<dbReference type="PANTHER" id="PTHR40942:SF4">
    <property type="entry name" value="CYTOCHROME C5"/>
    <property type="match status" value="1"/>
</dbReference>
<dbReference type="RefSeq" id="WP_160798582.1">
    <property type="nucleotide sequence ID" value="NZ_WRPA01000021.1"/>
</dbReference>
<dbReference type="InterPro" id="IPR029052">
    <property type="entry name" value="Metallo-depent_PP-like"/>
</dbReference>
<keyword evidence="8" id="KW-1185">Reference proteome</keyword>
<evidence type="ECO:0000313" key="8">
    <source>
        <dbReference type="Proteomes" id="UP000474778"/>
    </source>
</evidence>
<evidence type="ECO:0000256" key="4">
    <source>
        <dbReference type="ARBA" id="ARBA00049417"/>
    </source>
</evidence>
<comment type="similarity">
    <text evidence="2 5">Belongs to the Ap4A hydrolase family.</text>
</comment>
<dbReference type="PIRSF" id="PIRSF000903">
    <property type="entry name" value="B5n-ttraPtase_sm"/>
    <property type="match status" value="1"/>
</dbReference>
<dbReference type="AlphaFoldDB" id="A0A6L7I5A7"/>
<dbReference type="EMBL" id="WRPA01000021">
    <property type="protein sequence ID" value="MXR70561.1"/>
    <property type="molecule type" value="Genomic_DNA"/>
</dbReference>
<comment type="function">
    <text evidence="1 5">Hydrolyzes diadenosine 5',5'''-P1,P4-tetraphosphate to yield ADP.</text>
</comment>
<evidence type="ECO:0000256" key="5">
    <source>
        <dbReference type="HAMAP-Rule" id="MF_00199"/>
    </source>
</evidence>
<dbReference type="SUPFAM" id="SSF56300">
    <property type="entry name" value="Metallo-dependent phosphatases"/>
    <property type="match status" value="1"/>
</dbReference>
<organism evidence="7 8">
    <name type="scientific">Shewanella insulae</name>
    <dbReference type="NCBI Taxonomy" id="2681496"/>
    <lineage>
        <taxon>Bacteria</taxon>
        <taxon>Pseudomonadati</taxon>
        <taxon>Pseudomonadota</taxon>
        <taxon>Gammaproteobacteria</taxon>
        <taxon>Alteromonadales</taxon>
        <taxon>Shewanellaceae</taxon>
        <taxon>Shewanella</taxon>
    </lineage>
</organism>
<name>A0A6L7I5A7_9GAMM</name>
<evidence type="ECO:0000256" key="2">
    <source>
        <dbReference type="ARBA" id="ARBA00005419"/>
    </source>
</evidence>
<dbReference type="Gene3D" id="3.60.21.10">
    <property type="match status" value="1"/>
</dbReference>